<accession>W9KUX3</accession>
<dbReference type="EMBL" id="JH717897">
    <property type="protein sequence ID" value="EWZ48211.1"/>
    <property type="molecule type" value="Genomic_DNA"/>
</dbReference>
<gene>
    <name evidence="1" type="ORF">FOZG_03874</name>
</gene>
<dbReference type="AlphaFoldDB" id="W9KUX3"/>
<dbReference type="HOGENOM" id="CLU_3279518_0_0_1"/>
<dbReference type="VEuPathDB" id="FungiDB:FOZG_03874"/>
<sequence length="41" mass="4969">MVLWIDWVEQRWDRIVGQVECLLMAHSEREAIIEEELKRSA</sequence>
<protein>
    <submittedName>
        <fullName evidence="1">Uncharacterized protein</fullName>
    </submittedName>
</protein>
<name>W9KUX3_FUSOX</name>
<reference evidence="1" key="2">
    <citation type="submission" date="2012-06" db="EMBL/GenBank/DDBJ databases">
        <title>Annotation of the Genome Sequence of Fusarium oxysporum Fo47.</title>
        <authorList>
            <consortium name="The Broad Institute Genomics Platform"/>
            <person name="Ma L.-J."/>
            <person name="Corby-Kistler H."/>
            <person name="Broz K."/>
            <person name="Gale L.R."/>
            <person name="Jonkers W."/>
            <person name="O'Donnell K."/>
            <person name="Ploetz R."/>
            <person name="Steinberg C."/>
            <person name="Schwartz D.C."/>
            <person name="VanEtten H."/>
            <person name="Zhou S."/>
            <person name="Young S.K."/>
            <person name="Zeng Q."/>
            <person name="Gargeya S."/>
            <person name="Fitzgerald M."/>
            <person name="Abouelleil A."/>
            <person name="Alvarado L."/>
            <person name="Chapman S.B."/>
            <person name="Gainer-Dewar J."/>
            <person name="Goldberg J."/>
            <person name="Griggs A."/>
            <person name="Gujja S."/>
            <person name="Hansen M."/>
            <person name="Howarth C."/>
            <person name="Imamovic A."/>
            <person name="Ireland A."/>
            <person name="Larimer J."/>
            <person name="McCowan C."/>
            <person name="Murphy C."/>
            <person name="Pearson M."/>
            <person name="Poon T.W."/>
            <person name="Priest M."/>
            <person name="Roberts A."/>
            <person name="Saif S."/>
            <person name="Shea T."/>
            <person name="Sykes S."/>
            <person name="Wortman J."/>
            <person name="Nusbaum C."/>
            <person name="Birren B."/>
        </authorList>
    </citation>
    <scope>NUCLEOTIDE SEQUENCE</scope>
    <source>
        <strain evidence="1">Fo47</strain>
    </source>
</reference>
<dbReference type="Proteomes" id="UP000030766">
    <property type="component" value="Unassembled WGS sequence"/>
</dbReference>
<organism evidence="1">
    <name type="scientific">Fusarium oxysporum Fo47</name>
    <dbReference type="NCBI Taxonomy" id="660027"/>
    <lineage>
        <taxon>Eukaryota</taxon>
        <taxon>Fungi</taxon>
        <taxon>Dikarya</taxon>
        <taxon>Ascomycota</taxon>
        <taxon>Pezizomycotina</taxon>
        <taxon>Sordariomycetes</taxon>
        <taxon>Hypocreomycetidae</taxon>
        <taxon>Hypocreales</taxon>
        <taxon>Nectriaceae</taxon>
        <taxon>Fusarium</taxon>
        <taxon>Fusarium oxysporum species complex</taxon>
    </lineage>
</organism>
<reference evidence="1" key="1">
    <citation type="submission" date="2011-06" db="EMBL/GenBank/DDBJ databases">
        <title>The Genome Sequence of Fusarium oxysporum Fo47.</title>
        <authorList>
            <consortium name="The Broad Institute Genome Sequencing Platform"/>
            <person name="Ma L.-J."/>
            <person name="Gale L.R."/>
            <person name="Schwartz D.C."/>
            <person name="Zhou S."/>
            <person name="Corby-Kistler H."/>
            <person name="Young S.K."/>
            <person name="Zeng Q."/>
            <person name="Gargeya S."/>
            <person name="Fitzgerald M."/>
            <person name="Haas B."/>
            <person name="Abouelleil A."/>
            <person name="Alvarado L."/>
            <person name="Arachchi H.M."/>
            <person name="Berlin A."/>
            <person name="Brown A."/>
            <person name="Chapman S.B."/>
            <person name="Chen Z."/>
            <person name="Dunbar C."/>
            <person name="Freedman E."/>
            <person name="Gearin G."/>
            <person name="Gellesch M."/>
            <person name="Goldberg J."/>
            <person name="Griggs A."/>
            <person name="Gujja S."/>
            <person name="Heiman D."/>
            <person name="Howarth C."/>
            <person name="Larson L."/>
            <person name="Lui A."/>
            <person name="MacDonald P.J.P."/>
            <person name="Mehta T."/>
            <person name="Montmayeur A."/>
            <person name="Murphy C."/>
            <person name="Neiman D."/>
            <person name="Pearson M."/>
            <person name="Priest M."/>
            <person name="Roberts A."/>
            <person name="Saif S."/>
            <person name="Shea T."/>
            <person name="Shenoy N."/>
            <person name="Sisk P."/>
            <person name="Stolte C."/>
            <person name="Sykes S."/>
            <person name="Wortman J."/>
            <person name="Nusbaum C."/>
            <person name="Birren B."/>
        </authorList>
    </citation>
    <scope>NUCLEOTIDE SEQUENCE [LARGE SCALE GENOMIC DNA]</scope>
    <source>
        <strain evidence="1">Fo47</strain>
    </source>
</reference>
<proteinExistence type="predicted"/>
<evidence type="ECO:0000313" key="1">
    <source>
        <dbReference type="EMBL" id="EWZ48211.1"/>
    </source>
</evidence>